<feature type="transmembrane region" description="Helical" evidence="1">
    <location>
        <begin position="38"/>
        <end position="55"/>
    </location>
</feature>
<keyword evidence="3" id="KW-1185">Reference proteome</keyword>
<evidence type="ECO:0000256" key="1">
    <source>
        <dbReference type="SAM" id="Phobius"/>
    </source>
</evidence>
<keyword evidence="1" id="KW-0812">Transmembrane</keyword>
<dbReference type="RefSeq" id="WP_117327293.1">
    <property type="nucleotide sequence ID" value="NZ_QVTE01000039.1"/>
</dbReference>
<dbReference type="EMBL" id="QVTE01000039">
    <property type="protein sequence ID" value="RFU67765.1"/>
    <property type="molecule type" value="Genomic_DNA"/>
</dbReference>
<reference evidence="2 3" key="1">
    <citation type="submission" date="2018-08" db="EMBL/GenBank/DDBJ databases">
        <title>Bacillus chawlae sp. nov., Bacillus glennii sp. nov., and Bacillus saganii sp. nov. Isolated from the Vehicle Assembly Building at Kennedy Space Center where the Viking Spacecraft were Assembled.</title>
        <authorList>
            <person name="Seuylemezian A."/>
            <person name="Vaishampayan P."/>
        </authorList>
    </citation>
    <scope>NUCLEOTIDE SEQUENCE [LARGE SCALE GENOMIC DNA]</scope>
    <source>
        <strain evidence="2 3">V47-23a</strain>
    </source>
</reference>
<sequence length="194" mass="21779">MDKKADFMKGNAFGLLVLDLLIGAGASAIPSGSLRIFLLNMLITITGLSLARYWWKTVPGTVRYNSLVTFIMLISMGFFTVTPLLRITNDTLLFWPVLLLYLLVLCYSLFKKELIFQAFHRPEGSKIALGTFVFLFILIIIGAFSFRNGQELLIMKMLNDNEGAFFISLMLFGIGLLVSFISSAMLKRPEDIKS</sequence>
<evidence type="ECO:0000313" key="3">
    <source>
        <dbReference type="Proteomes" id="UP000264541"/>
    </source>
</evidence>
<feature type="transmembrane region" description="Helical" evidence="1">
    <location>
        <begin position="164"/>
        <end position="186"/>
    </location>
</feature>
<proteinExistence type="predicted"/>
<keyword evidence="1" id="KW-1133">Transmembrane helix</keyword>
<accession>A0A372LLI7</accession>
<dbReference type="AlphaFoldDB" id="A0A372LLI7"/>
<comment type="caution">
    <text evidence="2">The sequence shown here is derived from an EMBL/GenBank/DDBJ whole genome shotgun (WGS) entry which is preliminary data.</text>
</comment>
<dbReference type="Proteomes" id="UP000264541">
    <property type="component" value="Unassembled WGS sequence"/>
</dbReference>
<name>A0A372LLI7_9BACI</name>
<feature type="transmembrane region" description="Helical" evidence="1">
    <location>
        <begin position="67"/>
        <end position="87"/>
    </location>
</feature>
<keyword evidence="1" id="KW-0472">Membrane</keyword>
<evidence type="ECO:0000313" key="2">
    <source>
        <dbReference type="EMBL" id="RFU67765.1"/>
    </source>
</evidence>
<feature type="transmembrane region" description="Helical" evidence="1">
    <location>
        <begin position="126"/>
        <end position="144"/>
    </location>
</feature>
<gene>
    <name evidence="2" type="ORF">D0469_13640</name>
</gene>
<protein>
    <submittedName>
        <fullName evidence="2">Uncharacterized protein</fullName>
    </submittedName>
</protein>
<organism evidence="2 3">
    <name type="scientific">Peribacillus saganii</name>
    <dbReference type="NCBI Taxonomy" id="2303992"/>
    <lineage>
        <taxon>Bacteria</taxon>
        <taxon>Bacillati</taxon>
        <taxon>Bacillota</taxon>
        <taxon>Bacilli</taxon>
        <taxon>Bacillales</taxon>
        <taxon>Bacillaceae</taxon>
        <taxon>Peribacillus</taxon>
    </lineage>
</organism>
<dbReference type="OrthoDB" id="2851555at2"/>
<feature type="transmembrane region" description="Helical" evidence="1">
    <location>
        <begin position="93"/>
        <end position="110"/>
    </location>
</feature>